<accession>A0A819PI36</accession>
<gene>
    <name evidence="1" type="ORF">OTI717_LOCUS29747</name>
</gene>
<reference evidence="1" key="1">
    <citation type="submission" date="2021-02" db="EMBL/GenBank/DDBJ databases">
        <authorList>
            <person name="Nowell W R."/>
        </authorList>
    </citation>
    <scope>NUCLEOTIDE SEQUENCE</scope>
</reference>
<feature type="non-terminal residue" evidence="1">
    <location>
        <position position="1"/>
    </location>
</feature>
<dbReference type="AlphaFoldDB" id="A0A819PI36"/>
<dbReference type="Proteomes" id="UP000663823">
    <property type="component" value="Unassembled WGS sequence"/>
</dbReference>
<protein>
    <submittedName>
        <fullName evidence="1">Uncharacterized protein</fullName>
    </submittedName>
</protein>
<feature type="non-terminal residue" evidence="1">
    <location>
        <position position="87"/>
    </location>
</feature>
<evidence type="ECO:0000313" key="2">
    <source>
        <dbReference type="Proteomes" id="UP000663823"/>
    </source>
</evidence>
<comment type="caution">
    <text evidence="1">The sequence shown here is derived from an EMBL/GenBank/DDBJ whole genome shotgun (WGS) entry which is preliminary data.</text>
</comment>
<organism evidence="1 2">
    <name type="scientific">Rotaria sordida</name>
    <dbReference type="NCBI Taxonomy" id="392033"/>
    <lineage>
        <taxon>Eukaryota</taxon>
        <taxon>Metazoa</taxon>
        <taxon>Spiralia</taxon>
        <taxon>Gnathifera</taxon>
        <taxon>Rotifera</taxon>
        <taxon>Eurotatoria</taxon>
        <taxon>Bdelloidea</taxon>
        <taxon>Philodinida</taxon>
        <taxon>Philodinidae</taxon>
        <taxon>Rotaria</taxon>
    </lineage>
</organism>
<dbReference type="EMBL" id="CAJOAX010007643">
    <property type="protein sequence ID" value="CAF4014589.1"/>
    <property type="molecule type" value="Genomic_DNA"/>
</dbReference>
<sequence>MSELSLKFHIEKENVLFQKFTFDELSKQNITSQQIYHWSAPIDIIEQYQVYLDRLSILNGSSLRTEIFYNCTLPRFGPIYQYKGCSI</sequence>
<evidence type="ECO:0000313" key="1">
    <source>
        <dbReference type="EMBL" id="CAF4014589.1"/>
    </source>
</evidence>
<name>A0A819PI36_9BILA</name>
<proteinExistence type="predicted"/>